<protein>
    <submittedName>
        <fullName evidence="1">Uncharacterized protein</fullName>
    </submittedName>
</protein>
<dbReference type="Proteomes" id="UP000533306">
    <property type="component" value="Unassembled WGS sequence"/>
</dbReference>
<organism evidence="1 2">
    <name type="scientific">Aquamicrobium lusatiense</name>
    <dbReference type="NCBI Taxonomy" id="89772"/>
    <lineage>
        <taxon>Bacteria</taxon>
        <taxon>Pseudomonadati</taxon>
        <taxon>Pseudomonadota</taxon>
        <taxon>Alphaproteobacteria</taxon>
        <taxon>Hyphomicrobiales</taxon>
        <taxon>Phyllobacteriaceae</taxon>
        <taxon>Aquamicrobium</taxon>
    </lineage>
</organism>
<comment type="caution">
    <text evidence="1">The sequence shown here is derived from an EMBL/GenBank/DDBJ whole genome shotgun (WGS) entry which is preliminary data.</text>
</comment>
<sequence length="143" mass="15677">MPVLSAILLAAQTAAITPARDERSLFHLPGPEEVRVQSVARTENEQHWPFVPEEGLLMCVWSGGRKVVMFAAKPDGSETEARPDLVFVSTNPFDATLMNMGSTHLIAKTEGVGELIRRFAPFEQLGQRLCNQPQGARIGHGEL</sequence>
<accession>A0A7W9S402</accession>
<proteinExistence type="predicted"/>
<keyword evidence="2" id="KW-1185">Reference proteome</keyword>
<evidence type="ECO:0000313" key="1">
    <source>
        <dbReference type="EMBL" id="MBB6013686.1"/>
    </source>
</evidence>
<name>A0A7W9S402_9HYPH</name>
<dbReference type="AlphaFoldDB" id="A0A7W9S402"/>
<dbReference type="RefSeq" id="WP_183831874.1">
    <property type="nucleotide sequence ID" value="NZ_JACHEU010000002.1"/>
</dbReference>
<dbReference type="EMBL" id="JACHEU010000002">
    <property type="protein sequence ID" value="MBB6013686.1"/>
    <property type="molecule type" value="Genomic_DNA"/>
</dbReference>
<evidence type="ECO:0000313" key="2">
    <source>
        <dbReference type="Proteomes" id="UP000533306"/>
    </source>
</evidence>
<reference evidence="1 2" key="1">
    <citation type="submission" date="2020-08" db="EMBL/GenBank/DDBJ databases">
        <title>Genomic Encyclopedia of Type Strains, Phase IV (KMG-IV): sequencing the most valuable type-strain genomes for metagenomic binning, comparative biology and taxonomic classification.</title>
        <authorList>
            <person name="Goeker M."/>
        </authorList>
    </citation>
    <scope>NUCLEOTIDE SEQUENCE [LARGE SCALE GENOMIC DNA]</scope>
    <source>
        <strain evidence="1 2">DSM 11099</strain>
    </source>
</reference>
<gene>
    <name evidence="1" type="ORF">HNR59_003075</name>
</gene>